<feature type="transmembrane region" description="Helical" evidence="1">
    <location>
        <begin position="25"/>
        <end position="45"/>
    </location>
</feature>
<evidence type="ECO:0000313" key="3">
    <source>
        <dbReference type="Proteomes" id="UP000051269"/>
    </source>
</evidence>
<reference evidence="2 3" key="1">
    <citation type="submission" date="2015-10" db="EMBL/GenBank/DDBJ databases">
        <title>Metagenome-Assembled Genomes uncover a global brackish microbiome.</title>
        <authorList>
            <person name="Hugerth L.W."/>
            <person name="Larsson J."/>
            <person name="Alneberg J."/>
            <person name="Lindh M.V."/>
            <person name="Legrand C."/>
            <person name="Pinhassi J."/>
            <person name="Andersson A.F."/>
        </authorList>
    </citation>
    <scope>NUCLEOTIDE SEQUENCE [LARGE SCALE GENOMIC DNA]</scope>
    <source>
        <strain evidence="2">BACL18 MAG-120507-bin52</strain>
    </source>
</reference>
<evidence type="ECO:0000256" key="1">
    <source>
        <dbReference type="SAM" id="Phobius"/>
    </source>
</evidence>
<sequence>MLKPDPSRLGSTLFRLIAKGEIMTYGYVAVLLLIVAGSIGIYLIHYIFNAMLLHQPFFSSLIAVINEVLLILIVMEILRTVTRLLVSPAHDVSIADLIPFLVIAGISVTRRILTIGAGLSVQETEGHSLDPIKFTQSMTELLVSGVIILLVSLSVWLIQRKAPAKLS</sequence>
<comment type="caution">
    <text evidence="2">The sequence shown here is derived from an EMBL/GenBank/DDBJ whole genome shotgun (WGS) entry which is preliminary data.</text>
</comment>
<organism evidence="2 3">
    <name type="scientific">Verrucomicrobia subdivision 6 bacterium BACL9 MAG-120507-bin52</name>
    <dbReference type="NCBI Taxonomy" id="1655590"/>
    <lineage>
        <taxon>Bacteria</taxon>
        <taxon>Pseudomonadati</taxon>
        <taxon>Verrucomicrobiota</taxon>
        <taxon>Verrucomicrobiia</taxon>
        <taxon>Verrucomicrobiales</taxon>
        <taxon>Verrucomicrobia subdivision 6</taxon>
    </lineage>
</organism>
<accession>A0A0R2RIQ2</accession>
<dbReference type="Proteomes" id="UP000051269">
    <property type="component" value="Unassembled WGS sequence"/>
</dbReference>
<feature type="transmembrane region" description="Helical" evidence="1">
    <location>
        <begin position="141"/>
        <end position="158"/>
    </location>
</feature>
<protein>
    <recommendedName>
        <fullName evidence="4">Phosphate-starvation-inducible E-like protein</fullName>
    </recommendedName>
</protein>
<evidence type="ECO:0000313" key="2">
    <source>
        <dbReference type="EMBL" id="KRO62524.1"/>
    </source>
</evidence>
<feature type="transmembrane region" description="Helical" evidence="1">
    <location>
        <begin position="57"/>
        <end position="78"/>
    </location>
</feature>
<name>A0A0R2RIQ2_9BACT</name>
<keyword evidence="1" id="KW-1133">Transmembrane helix</keyword>
<dbReference type="AlphaFoldDB" id="A0A0R2RIQ2"/>
<dbReference type="EMBL" id="LIBO01000064">
    <property type="protein sequence ID" value="KRO62524.1"/>
    <property type="molecule type" value="Genomic_DNA"/>
</dbReference>
<keyword evidence="1" id="KW-0472">Membrane</keyword>
<evidence type="ECO:0008006" key="4">
    <source>
        <dbReference type="Google" id="ProtNLM"/>
    </source>
</evidence>
<gene>
    <name evidence="2" type="ORF">ABR82_00155</name>
</gene>
<keyword evidence="1" id="KW-0812">Transmembrane</keyword>
<proteinExistence type="predicted"/>